<name>A0A2H9VPX5_9SPHI</name>
<dbReference type="EMBL" id="PGFJ01000002">
    <property type="protein sequence ID" value="PJJ80399.1"/>
    <property type="molecule type" value="Genomic_DNA"/>
</dbReference>
<evidence type="ECO:0000313" key="2">
    <source>
        <dbReference type="Proteomes" id="UP000242687"/>
    </source>
</evidence>
<dbReference type="Proteomes" id="UP000242687">
    <property type="component" value="Unassembled WGS sequence"/>
</dbReference>
<dbReference type="AlphaFoldDB" id="A0A2H9VPX5"/>
<comment type="caution">
    <text evidence="1">The sequence shown here is derived from an EMBL/GenBank/DDBJ whole genome shotgun (WGS) entry which is preliminary data.</text>
</comment>
<reference evidence="1 2" key="1">
    <citation type="submission" date="2017-11" db="EMBL/GenBank/DDBJ databases">
        <title>Genomic Encyclopedia of Archaeal and Bacterial Type Strains, Phase II (KMG-II): From Individual Species to Whole Genera.</title>
        <authorList>
            <person name="Goeker M."/>
        </authorList>
    </citation>
    <scope>NUCLEOTIDE SEQUENCE [LARGE SCALE GENOMIC DNA]</scope>
    <source>
        <strain evidence="1 2">DSM 28175</strain>
    </source>
</reference>
<evidence type="ECO:0000313" key="1">
    <source>
        <dbReference type="EMBL" id="PJJ80399.1"/>
    </source>
</evidence>
<protein>
    <submittedName>
        <fullName evidence="1">Uncharacterized protein</fullName>
    </submittedName>
</protein>
<keyword evidence="2" id="KW-1185">Reference proteome</keyword>
<organism evidence="1 2">
    <name type="scientific">Mucilaginibacter auburnensis</name>
    <dbReference type="NCBI Taxonomy" id="1457233"/>
    <lineage>
        <taxon>Bacteria</taxon>
        <taxon>Pseudomonadati</taxon>
        <taxon>Bacteroidota</taxon>
        <taxon>Sphingobacteriia</taxon>
        <taxon>Sphingobacteriales</taxon>
        <taxon>Sphingobacteriaceae</taxon>
        <taxon>Mucilaginibacter</taxon>
    </lineage>
</organism>
<gene>
    <name evidence="1" type="ORF">CLV57_3549</name>
</gene>
<dbReference type="RefSeq" id="WP_100342684.1">
    <property type="nucleotide sequence ID" value="NZ_PGFJ01000002.1"/>
</dbReference>
<proteinExistence type="predicted"/>
<sequence length="173" mass="20601">MNRAFLFPFVILFFAIDAIAQKNDKHDFRLDVKIPSTWIEKVRRYNYKQNNASILKELEAIIKPRVIYIPAHEENLDKNKPGLLNPIFTDLDGEPGEEMICTLGWDENYPSMAVFKKKADSWHLIYMEDYYMFYSQPDMYIVNNFSKNKTFYFRRVHERGSGIYMLMVIVFLS</sequence>
<dbReference type="OrthoDB" id="787131at2"/>
<accession>A0A2H9VPX5</accession>